<dbReference type="RefSeq" id="WP_121838630.1">
    <property type="nucleotide sequence ID" value="NZ_ML014770.1"/>
</dbReference>
<keyword evidence="2" id="KW-0805">Transcription regulation</keyword>
<accession>A0A3L8PZY0</accession>
<evidence type="ECO:0000256" key="2">
    <source>
        <dbReference type="ARBA" id="ARBA00023015"/>
    </source>
</evidence>
<dbReference type="Gene3D" id="3.40.190.290">
    <property type="match status" value="1"/>
</dbReference>
<keyword evidence="4" id="KW-0804">Transcription</keyword>
<dbReference type="SUPFAM" id="SSF53850">
    <property type="entry name" value="Periplasmic binding protein-like II"/>
    <property type="match status" value="1"/>
</dbReference>
<reference evidence="6 7" key="1">
    <citation type="submission" date="2018-09" db="EMBL/GenBank/DDBJ databases">
        <title>Phylogeny of the Shewanellaceae, and recommendation for two new genera, Pseudoshewanella and Parashewanella.</title>
        <authorList>
            <person name="Wang G."/>
        </authorList>
    </citation>
    <scope>NUCLEOTIDE SEQUENCE [LARGE SCALE GENOMIC DNA]</scope>
    <source>
        <strain evidence="6 7">C51</strain>
    </source>
</reference>
<dbReference type="PROSITE" id="PS50931">
    <property type="entry name" value="HTH_LYSR"/>
    <property type="match status" value="1"/>
</dbReference>
<sequence length="300" mass="33245">MANANELALFALLVNAKSFKKASELAGISPAAFSKKIAKLEQSLEVQLLYRTTRTLRLTEAGEILYQHAKGIDKQVSDALSAVSDFSGELTGTIKMTVPTISGELLLAETVMEFCQHHPNLNVDMRLENEFVDLIQEGQDLAIRTGELTDSSLIAKPIIQSNWIVCCAPSYKEQFGLPATPDELVEHNCLAYTYQSKGAREWRFTQNDQQICINIKGNFAANNAQALRKAAIAGHGIVYVPKCCVYEDLQSGALIELLPDFKARSLGVYAVYPFTKHQAPKVKMLIEFIAEAYKSKAEYF</sequence>
<dbReference type="FunFam" id="3.40.190.290:FF:000001">
    <property type="entry name" value="Transcriptional regulator, LysR family"/>
    <property type="match status" value="1"/>
</dbReference>
<keyword evidence="3" id="KW-0238">DNA-binding</keyword>
<dbReference type="Pfam" id="PF00126">
    <property type="entry name" value="HTH_1"/>
    <property type="match status" value="1"/>
</dbReference>
<feature type="domain" description="HTH lysR-type" evidence="5">
    <location>
        <begin position="1"/>
        <end position="59"/>
    </location>
</feature>
<dbReference type="InterPro" id="IPR000847">
    <property type="entry name" value="LysR_HTH_N"/>
</dbReference>
<dbReference type="GO" id="GO:0006351">
    <property type="term" value="P:DNA-templated transcription"/>
    <property type="evidence" value="ECO:0007669"/>
    <property type="project" value="TreeGrafter"/>
</dbReference>
<dbReference type="Proteomes" id="UP000281474">
    <property type="component" value="Unassembled WGS sequence"/>
</dbReference>
<gene>
    <name evidence="6" type="ORF">D5018_08755</name>
</gene>
<dbReference type="PANTHER" id="PTHR30537">
    <property type="entry name" value="HTH-TYPE TRANSCRIPTIONAL REGULATOR"/>
    <property type="match status" value="1"/>
</dbReference>
<dbReference type="InterPro" id="IPR036390">
    <property type="entry name" value="WH_DNA-bd_sf"/>
</dbReference>
<keyword evidence="7" id="KW-1185">Reference proteome</keyword>
<dbReference type="EMBL" id="QZEI01000021">
    <property type="protein sequence ID" value="RLV60098.1"/>
    <property type="molecule type" value="Genomic_DNA"/>
</dbReference>
<evidence type="ECO:0000313" key="7">
    <source>
        <dbReference type="Proteomes" id="UP000281474"/>
    </source>
</evidence>
<dbReference type="InterPro" id="IPR036388">
    <property type="entry name" value="WH-like_DNA-bd_sf"/>
</dbReference>
<dbReference type="Pfam" id="PF03466">
    <property type="entry name" value="LysR_substrate"/>
    <property type="match status" value="1"/>
</dbReference>
<dbReference type="OrthoDB" id="9786526at2"/>
<dbReference type="GO" id="GO:0003700">
    <property type="term" value="F:DNA-binding transcription factor activity"/>
    <property type="evidence" value="ECO:0007669"/>
    <property type="project" value="InterPro"/>
</dbReference>
<dbReference type="GO" id="GO:0043565">
    <property type="term" value="F:sequence-specific DNA binding"/>
    <property type="evidence" value="ECO:0007669"/>
    <property type="project" value="TreeGrafter"/>
</dbReference>
<protein>
    <submittedName>
        <fullName evidence="6">LysR family transcriptional regulator</fullName>
    </submittedName>
</protein>
<evidence type="ECO:0000256" key="1">
    <source>
        <dbReference type="ARBA" id="ARBA00009437"/>
    </source>
</evidence>
<dbReference type="CDD" id="cd08422">
    <property type="entry name" value="PBP2_CrgA_like"/>
    <property type="match status" value="1"/>
</dbReference>
<evidence type="ECO:0000313" key="6">
    <source>
        <dbReference type="EMBL" id="RLV60098.1"/>
    </source>
</evidence>
<proteinExistence type="inferred from homology"/>
<evidence type="ECO:0000259" key="5">
    <source>
        <dbReference type="PROSITE" id="PS50931"/>
    </source>
</evidence>
<evidence type="ECO:0000256" key="3">
    <source>
        <dbReference type="ARBA" id="ARBA00023125"/>
    </source>
</evidence>
<dbReference type="InterPro" id="IPR005119">
    <property type="entry name" value="LysR_subst-bd"/>
</dbReference>
<dbReference type="AlphaFoldDB" id="A0A3L8PZY0"/>
<dbReference type="FunFam" id="1.10.10.10:FF:000001">
    <property type="entry name" value="LysR family transcriptional regulator"/>
    <property type="match status" value="1"/>
</dbReference>
<comment type="similarity">
    <text evidence="1">Belongs to the LysR transcriptional regulatory family.</text>
</comment>
<comment type="caution">
    <text evidence="6">The sequence shown here is derived from an EMBL/GenBank/DDBJ whole genome shotgun (WGS) entry which is preliminary data.</text>
</comment>
<name>A0A3L8PZY0_9GAMM</name>
<dbReference type="Gene3D" id="1.10.10.10">
    <property type="entry name" value="Winged helix-like DNA-binding domain superfamily/Winged helix DNA-binding domain"/>
    <property type="match status" value="1"/>
</dbReference>
<evidence type="ECO:0000256" key="4">
    <source>
        <dbReference type="ARBA" id="ARBA00023163"/>
    </source>
</evidence>
<dbReference type="InterPro" id="IPR058163">
    <property type="entry name" value="LysR-type_TF_proteobact-type"/>
</dbReference>
<dbReference type="SUPFAM" id="SSF46785">
    <property type="entry name" value="Winged helix' DNA-binding domain"/>
    <property type="match status" value="1"/>
</dbReference>
<dbReference type="PANTHER" id="PTHR30537:SF5">
    <property type="entry name" value="HTH-TYPE TRANSCRIPTIONAL ACTIVATOR TTDR-RELATED"/>
    <property type="match status" value="1"/>
</dbReference>
<organism evidence="6 7">
    <name type="scientific">Parashewanella curva</name>
    <dbReference type="NCBI Taxonomy" id="2338552"/>
    <lineage>
        <taxon>Bacteria</taxon>
        <taxon>Pseudomonadati</taxon>
        <taxon>Pseudomonadota</taxon>
        <taxon>Gammaproteobacteria</taxon>
        <taxon>Alteromonadales</taxon>
        <taxon>Shewanellaceae</taxon>
        <taxon>Parashewanella</taxon>
    </lineage>
</organism>